<dbReference type="EMBL" id="QJRN01000003">
    <property type="protein sequence ID" value="PYC41251.1"/>
    <property type="molecule type" value="Genomic_DNA"/>
</dbReference>
<dbReference type="AlphaFoldDB" id="A0A9Q6IJF1"/>
<protein>
    <submittedName>
        <fullName evidence="1">Uncharacterized protein</fullName>
    </submittedName>
</protein>
<comment type="caution">
    <text evidence="1">The sequence shown here is derived from an EMBL/GenBank/DDBJ whole genome shotgun (WGS) entry which is preliminary data.</text>
</comment>
<dbReference type="OrthoDB" id="6976740at2"/>
<gene>
    <name evidence="1" type="ORF">DMX08_05730</name>
</gene>
<dbReference type="Proteomes" id="UP000248188">
    <property type="component" value="Unassembled WGS sequence"/>
</dbReference>
<evidence type="ECO:0000313" key="2">
    <source>
        <dbReference type="Proteomes" id="UP000248188"/>
    </source>
</evidence>
<accession>A0A9Q6IJF1</accession>
<dbReference type="RefSeq" id="WP_102864541.1">
    <property type="nucleotide sequence ID" value="NZ_AP024503.1"/>
</dbReference>
<proteinExistence type="predicted"/>
<evidence type="ECO:0000313" key="1">
    <source>
        <dbReference type="EMBL" id="PYC41251.1"/>
    </source>
</evidence>
<name>A0A9Q6IJF1_9PSED</name>
<organism evidence="1 2">
    <name type="scientific">Pseudomonas protegens</name>
    <dbReference type="NCBI Taxonomy" id="380021"/>
    <lineage>
        <taxon>Bacteria</taxon>
        <taxon>Pseudomonadati</taxon>
        <taxon>Pseudomonadota</taxon>
        <taxon>Gammaproteobacteria</taxon>
        <taxon>Pseudomonadales</taxon>
        <taxon>Pseudomonadaceae</taxon>
        <taxon>Pseudomonas</taxon>
    </lineage>
</organism>
<reference evidence="1 2" key="1">
    <citation type="submission" date="2018-06" db="EMBL/GenBank/DDBJ databases">
        <title>Pseudomonas diversity within urban Lake Michigan freshwaters.</title>
        <authorList>
            <person name="Batrich M."/>
            <person name="Hatzopoulos T."/>
            <person name="Putonti C."/>
        </authorList>
    </citation>
    <scope>NUCLEOTIDE SEQUENCE [LARGE SCALE GENOMIC DNA]</scope>
    <source>
        <strain evidence="1 2">MB-090624</strain>
    </source>
</reference>
<sequence length="96" mass="10501">MHFTSSVMPGVRAFAATMRVKLCREPKALARSPFSSSSPCAATALRANWRVCPMTGQLQQRWSLDDSQDPQSRGAALLLQQAGLIFGLYLGARTYP</sequence>